<dbReference type="RefSeq" id="WP_206844317.1">
    <property type="nucleotide sequence ID" value="NZ_CP065956.1"/>
</dbReference>
<evidence type="ECO:0000313" key="1">
    <source>
        <dbReference type="EMBL" id="QSR86096.1"/>
    </source>
</evidence>
<evidence type="ECO:0000313" key="2">
    <source>
        <dbReference type="Proteomes" id="UP000663088"/>
    </source>
</evidence>
<gene>
    <name evidence="1" type="ORF">EM20IM_06165</name>
</gene>
<dbReference type="EMBL" id="CP065956">
    <property type="protein sequence ID" value="QSR86096.1"/>
    <property type="molecule type" value="Genomic_DNA"/>
</dbReference>
<dbReference type="Proteomes" id="UP000663088">
    <property type="component" value="Chromosome"/>
</dbReference>
<protein>
    <submittedName>
        <fullName evidence="1">Uncharacterized protein</fullName>
    </submittedName>
</protein>
<proteinExistence type="predicted"/>
<organism evidence="1 2">
    <name type="scientific">Candidatus Methylacidiphilum infernorum</name>
    <dbReference type="NCBI Taxonomy" id="511746"/>
    <lineage>
        <taxon>Bacteria</taxon>
        <taxon>Pseudomonadati</taxon>
        <taxon>Verrucomicrobiota</taxon>
        <taxon>Methylacidiphilae</taxon>
        <taxon>Methylacidiphilales</taxon>
        <taxon>Methylacidiphilaceae</taxon>
        <taxon>Methylacidiphilum (ex Ratnadevi et al. 2023)</taxon>
    </lineage>
</organism>
<keyword evidence="2" id="KW-1185">Reference proteome</keyword>
<sequence length="70" mass="7900">MPVFAHEMGSRFPQREPQYIWARGGICEAKVEAGASHRPGGADHHEEPESLLGIRINMTVRNVIRHKPSR</sequence>
<reference evidence="1 2" key="1">
    <citation type="submission" date="2020-12" db="EMBL/GenBank/DDBJ databases">
        <authorList>
            <person name="Awala S.I."/>
            <person name="Gwak J.-H."/>
            <person name="Kim S.-J."/>
            <person name="Rhee S.-K."/>
        </authorList>
    </citation>
    <scope>NUCLEOTIDE SEQUENCE [LARGE SCALE GENOMIC DNA]</scope>
    <source>
        <strain evidence="1 2">IT5</strain>
    </source>
</reference>
<name>A0ABX7PU36_9BACT</name>
<accession>A0ABX7PU36</accession>